<keyword evidence="1" id="KW-0732">Signal</keyword>
<dbReference type="Proteomes" id="UP001595548">
    <property type="component" value="Unassembled WGS sequence"/>
</dbReference>
<name>A0ABV7HTW9_9GAMM</name>
<feature type="signal peptide" evidence="1">
    <location>
        <begin position="1"/>
        <end position="22"/>
    </location>
</feature>
<reference evidence="3" key="1">
    <citation type="journal article" date="2019" name="Int. J. Syst. Evol. Microbiol.">
        <title>The Global Catalogue of Microorganisms (GCM) 10K type strain sequencing project: providing services to taxonomists for standard genome sequencing and annotation.</title>
        <authorList>
            <consortium name="The Broad Institute Genomics Platform"/>
            <consortium name="The Broad Institute Genome Sequencing Center for Infectious Disease"/>
            <person name="Wu L."/>
            <person name="Ma J."/>
        </authorList>
    </citation>
    <scope>NUCLEOTIDE SEQUENCE [LARGE SCALE GENOMIC DNA]</scope>
    <source>
        <strain evidence="3">KCTC 52141</strain>
    </source>
</reference>
<evidence type="ECO:0000313" key="2">
    <source>
        <dbReference type="EMBL" id="MFC3156021.1"/>
    </source>
</evidence>
<accession>A0ABV7HTW9</accession>
<sequence length="151" mass="16705">MKRIYLIFVIALSLGFTQMSFSATPTESLGTCLVDALNGKERKQLAKWIYFAIAAHPEISSFSKASSKDIESTDQYVGNLVTRLLTVNCPTEMKLANDENPLALQQAFELVGQVAMQELMTNENVTTSITGYAKYVIPPFLTEAKSRRLCG</sequence>
<dbReference type="EMBL" id="JBHRTL010000019">
    <property type="protein sequence ID" value="MFC3156021.1"/>
    <property type="molecule type" value="Genomic_DNA"/>
</dbReference>
<organism evidence="2 3">
    <name type="scientific">Gilvimarinus japonicus</name>
    <dbReference type="NCBI Taxonomy" id="1796469"/>
    <lineage>
        <taxon>Bacteria</taxon>
        <taxon>Pseudomonadati</taxon>
        <taxon>Pseudomonadota</taxon>
        <taxon>Gammaproteobacteria</taxon>
        <taxon>Cellvibrionales</taxon>
        <taxon>Cellvibrionaceae</taxon>
        <taxon>Gilvimarinus</taxon>
    </lineage>
</organism>
<evidence type="ECO:0000313" key="3">
    <source>
        <dbReference type="Proteomes" id="UP001595548"/>
    </source>
</evidence>
<keyword evidence="3" id="KW-1185">Reference proteome</keyword>
<feature type="chain" id="PRO_5046044834" evidence="1">
    <location>
        <begin position="23"/>
        <end position="151"/>
    </location>
</feature>
<dbReference type="RefSeq" id="WP_382417075.1">
    <property type="nucleotide sequence ID" value="NZ_AP031500.1"/>
</dbReference>
<evidence type="ECO:0000256" key="1">
    <source>
        <dbReference type="SAM" id="SignalP"/>
    </source>
</evidence>
<proteinExistence type="predicted"/>
<protein>
    <submittedName>
        <fullName evidence="2">Uncharacterized protein</fullName>
    </submittedName>
</protein>
<comment type="caution">
    <text evidence="2">The sequence shown here is derived from an EMBL/GenBank/DDBJ whole genome shotgun (WGS) entry which is preliminary data.</text>
</comment>
<gene>
    <name evidence="2" type="ORF">ACFOEB_12480</name>
</gene>